<comment type="caution">
    <text evidence="2">The sequence shown here is derived from an EMBL/GenBank/DDBJ whole genome shotgun (WGS) entry which is preliminary data.</text>
</comment>
<feature type="domain" description="Enoyl reductase (ER)" evidence="1">
    <location>
        <begin position="96"/>
        <end position="401"/>
    </location>
</feature>
<dbReference type="Pfam" id="PF00107">
    <property type="entry name" value="ADH_zinc_N"/>
    <property type="match status" value="1"/>
</dbReference>
<protein>
    <submittedName>
        <fullName evidence="2">Oxidoreductase, zinc-binding dehydrogenase family protein</fullName>
    </submittedName>
</protein>
<proteinExistence type="predicted"/>
<dbReference type="SUPFAM" id="SSF50129">
    <property type="entry name" value="GroES-like"/>
    <property type="match status" value="1"/>
</dbReference>
<name>L7F257_STRT8</name>
<dbReference type="InterPro" id="IPR020843">
    <property type="entry name" value="ER"/>
</dbReference>
<keyword evidence="3" id="KW-1185">Reference proteome</keyword>
<dbReference type="PANTHER" id="PTHR45033:SF3">
    <property type="entry name" value="DEHYDROGENASE, PUTATIVE (AFU_ORTHOLOGUE AFUA_2G13270)-RELATED"/>
    <property type="match status" value="1"/>
</dbReference>
<dbReference type="SMART" id="SM00829">
    <property type="entry name" value="PKS_ER"/>
    <property type="match status" value="1"/>
</dbReference>
<reference evidence="2 3" key="1">
    <citation type="journal article" date="2011" name="Plasmid">
        <title>Streptomyces turgidiscabies Car8 contains a modular pathogenicity island that shares virulence genes with other actinobacterial plant pathogens.</title>
        <authorList>
            <person name="Huguet-Tapia J.C."/>
            <person name="Badger J.H."/>
            <person name="Loria R."/>
            <person name="Pettis G.S."/>
        </authorList>
    </citation>
    <scope>NUCLEOTIDE SEQUENCE [LARGE SCALE GENOMIC DNA]</scope>
    <source>
        <strain evidence="2 3">Car8</strain>
    </source>
</reference>
<gene>
    <name evidence="2" type="ORF">STRTUCAR8_07410</name>
</gene>
<evidence type="ECO:0000313" key="3">
    <source>
        <dbReference type="Proteomes" id="UP000010931"/>
    </source>
</evidence>
<feature type="non-terminal residue" evidence="2">
    <location>
        <position position="1"/>
    </location>
</feature>
<dbReference type="InterPro" id="IPR013154">
    <property type="entry name" value="ADH-like_N"/>
</dbReference>
<dbReference type="STRING" id="85558.T45_01924"/>
<dbReference type="Gene3D" id="3.90.180.10">
    <property type="entry name" value="Medium-chain alcohol dehydrogenases, catalytic domain"/>
    <property type="match status" value="1"/>
</dbReference>
<accession>L7F257</accession>
<dbReference type="PANTHER" id="PTHR45033">
    <property type="match status" value="1"/>
</dbReference>
<sequence>PPAPPPALKGPRPQTPDGLGVCAWAGGVPGRAGGVGLGGEVPDGLGVRGRAGIGKGGGGETQQGVCHSAVSFPRPAVPPIVKVMFAAYAARIDPDHPLDGLELGDRPAPEARPGWATVDVRAASLNHHDLWSLRGVGLPEDRLPMILGCDAAGVDADGNEVVLHSVIGQTGHGVGPKEPRSILTERYQGTFAEQVAVPAWNVLPKPKELSFAEAACLPTAWLTAYRMLFTNAGVRPGDSVLVQGAGGGVATAAIVLGKAAGLRVFATSRDEAKRKRALELGAVEAVESGARLPQRVDAVIETVGAATWSHSVKSLRPGGTLVISGATSGDRPSHAELTRIFFLELKVVGSTMGTKDELEDLLSFCATTGVRPVIDEVLPLDRAREGFERLESGDQFGKIVLTTS</sequence>
<dbReference type="Pfam" id="PF08240">
    <property type="entry name" value="ADH_N"/>
    <property type="match status" value="1"/>
</dbReference>
<dbReference type="InterPro" id="IPR052711">
    <property type="entry name" value="Zinc_ADH-like"/>
</dbReference>
<dbReference type="InterPro" id="IPR013149">
    <property type="entry name" value="ADH-like_C"/>
</dbReference>
<dbReference type="Proteomes" id="UP000010931">
    <property type="component" value="Unassembled WGS sequence"/>
</dbReference>
<dbReference type="SUPFAM" id="SSF51735">
    <property type="entry name" value="NAD(P)-binding Rossmann-fold domains"/>
    <property type="match status" value="1"/>
</dbReference>
<dbReference type="InterPro" id="IPR036291">
    <property type="entry name" value="NAD(P)-bd_dom_sf"/>
</dbReference>
<evidence type="ECO:0000259" key="1">
    <source>
        <dbReference type="SMART" id="SM00829"/>
    </source>
</evidence>
<dbReference type="InterPro" id="IPR011032">
    <property type="entry name" value="GroES-like_sf"/>
</dbReference>
<dbReference type="PATRIC" id="fig|698760.3.peg.5942"/>
<dbReference type="AlphaFoldDB" id="L7F257"/>
<dbReference type="GO" id="GO:0016491">
    <property type="term" value="F:oxidoreductase activity"/>
    <property type="evidence" value="ECO:0007669"/>
    <property type="project" value="InterPro"/>
</dbReference>
<dbReference type="EMBL" id="AEJB01000402">
    <property type="protein sequence ID" value="ELP65234.1"/>
    <property type="molecule type" value="Genomic_DNA"/>
</dbReference>
<organism evidence="2 3">
    <name type="scientific">Streptomyces turgidiscabies (strain Car8)</name>
    <dbReference type="NCBI Taxonomy" id="698760"/>
    <lineage>
        <taxon>Bacteria</taxon>
        <taxon>Bacillati</taxon>
        <taxon>Actinomycetota</taxon>
        <taxon>Actinomycetes</taxon>
        <taxon>Kitasatosporales</taxon>
        <taxon>Streptomycetaceae</taxon>
        <taxon>Streptomyces</taxon>
    </lineage>
</organism>
<evidence type="ECO:0000313" key="2">
    <source>
        <dbReference type="EMBL" id="ELP65234.1"/>
    </source>
</evidence>